<feature type="region of interest" description="Disordered" evidence="7">
    <location>
        <begin position="714"/>
        <end position="739"/>
    </location>
</feature>
<name>A0A0E2E1E1_TREDN</name>
<dbReference type="InterPro" id="IPR036852">
    <property type="entry name" value="Peptidase_S8/S53_dom_sf"/>
</dbReference>
<evidence type="ECO:0000256" key="3">
    <source>
        <dbReference type="ARBA" id="ARBA00022801"/>
    </source>
</evidence>
<comment type="similarity">
    <text evidence="1 5 6">Belongs to the peptidase S8 family.</text>
</comment>
<evidence type="ECO:0000256" key="6">
    <source>
        <dbReference type="RuleBase" id="RU003355"/>
    </source>
</evidence>
<evidence type="ECO:0000256" key="7">
    <source>
        <dbReference type="SAM" id="MobiDB-lite"/>
    </source>
</evidence>
<dbReference type="InterPro" id="IPR023828">
    <property type="entry name" value="Peptidase_S8_Ser-AS"/>
</dbReference>
<dbReference type="NCBIfam" id="NF033595">
    <property type="entry name" value="denti_PrtP"/>
    <property type="match status" value="1"/>
</dbReference>
<evidence type="ECO:0000256" key="8">
    <source>
        <dbReference type="SAM" id="SignalP"/>
    </source>
</evidence>
<dbReference type="InterPro" id="IPR022398">
    <property type="entry name" value="Peptidase_S8_His-AS"/>
</dbReference>
<dbReference type="PANTHER" id="PTHR43806">
    <property type="entry name" value="PEPTIDASE S8"/>
    <property type="match status" value="1"/>
</dbReference>
<dbReference type="PROSITE" id="PS51892">
    <property type="entry name" value="SUBTILASE"/>
    <property type="match status" value="1"/>
</dbReference>
<dbReference type="PROSITE" id="PS00137">
    <property type="entry name" value="SUBTILASE_HIS"/>
    <property type="match status" value="1"/>
</dbReference>
<dbReference type="PROSITE" id="PS51257">
    <property type="entry name" value="PROKAR_LIPOPROTEIN"/>
    <property type="match status" value="1"/>
</dbReference>
<feature type="active site" description="Charge relay system" evidence="5">
    <location>
        <position position="450"/>
    </location>
</feature>
<organism evidence="10">
    <name type="scientific">Treponema denticola H-22</name>
    <dbReference type="NCBI Taxonomy" id="999432"/>
    <lineage>
        <taxon>Bacteria</taxon>
        <taxon>Pseudomonadati</taxon>
        <taxon>Spirochaetota</taxon>
        <taxon>Spirochaetia</taxon>
        <taxon>Spirochaetales</taxon>
        <taxon>Treponemataceae</taxon>
        <taxon>Treponema</taxon>
    </lineage>
</organism>
<dbReference type="GO" id="GO:0006508">
    <property type="term" value="P:proteolysis"/>
    <property type="evidence" value="ECO:0007669"/>
    <property type="project" value="UniProtKB-KW"/>
</dbReference>
<accession>A0A0E2E1E1</accession>
<dbReference type="AlphaFoldDB" id="A0A0E2E1E1"/>
<dbReference type="Pfam" id="PF00082">
    <property type="entry name" value="Peptidase_S8"/>
    <property type="match status" value="1"/>
</dbReference>
<dbReference type="PROSITE" id="PS00138">
    <property type="entry name" value="SUBTILASE_SER"/>
    <property type="match status" value="1"/>
</dbReference>
<gene>
    <name evidence="10" type="ORF">HMPREF9726_02153</name>
</gene>
<comment type="caution">
    <text evidence="10">The sequence shown here is derived from an EMBL/GenBank/DDBJ whole genome shotgun (WGS) entry which is preliminary data.</text>
</comment>
<dbReference type="SUPFAM" id="SSF52743">
    <property type="entry name" value="Subtilisin-like"/>
    <property type="match status" value="1"/>
</dbReference>
<dbReference type="GO" id="GO:0004252">
    <property type="term" value="F:serine-type endopeptidase activity"/>
    <property type="evidence" value="ECO:0007669"/>
    <property type="project" value="UniProtKB-UniRule"/>
</dbReference>
<protein>
    <recommendedName>
        <fullName evidence="9">Peptidase S8/S53 domain-containing protein</fullName>
    </recommendedName>
</protein>
<evidence type="ECO:0000256" key="4">
    <source>
        <dbReference type="ARBA" id="ARBA00022825"/>
    </source>
</evidence>
<keyword evidence="4 5" id="KW-0720">Serine protease</keyword>
<proteinExistence type="inferred from homology"/>
<reference evidence="10" key="1">
    <citation type="submission" date="2012-01" db="EMBL/GenBank/DDBJ databases">
        <title>The Genome Sequence of Treponema denticola H-22.</title>
        <authorList>
            <consortium name="The Broad Institute Genome Sequencing Platform"/>
            <person name="Earl A."/>
            <person name="Ward D."/>
            <person name="Feldgarden M."/>
            <person name="Gevers D."/>
            <person name="Blanton J.M."/>
            <person name="Fenno C.J."/>
            <person name="Baranova O.V."/>
            <person name="Mathney J."/>
            <person name="Dewhirst F.E."/>
            <person name="Izard J."/>
            <person name="Young S.K."/>
            <person name="Zeng Q."/>
            <person name="Gargeya S."/>
            <person name="Fitzgerald M."/>
            <person name="Haas B."/>
            <person name="Abouelleil A."/>
            <person name="Alvarado L."/>
            <person name="Arachchi H.M."/>
            <person name="Berlin A."/>
            <person name="Chapman S.B."/>
            <person name="Gearin G."/>
            <person name="Goldberg J."/>
            <person name="Griggs A."/>
            <person name="Gujja S."/>
            <person name="Hansen M."/>
            <person name="Heiman D."/>
            <person name="Howarth C."/>
            <person name="Larimer J."/>
            <person name="Lui A."/>
            <person name="MacDonald P.J.P."/>
            <person name="McCowen C."/>
            <person name="Montmayeur A."/>
            <person name="Murphy C."/>
            <person name="Neiman D."/>
            <person name="Pearson M."/>
            <person name="Priest M."/>
            <person name="Roberts A."/>
            <person name="Saif S."/>
            <person name="Shea T."/>
            <person name="Sisk P."/>
            <person name="Stolte C."/>
            <person name="Sykes S."/>
            <person name="Wortman J."/>
            <person name="Nusbaum C."/>
            <person name="Birren B."/>
        </authorList>
    </citation>
    <scope>NUCLEOTIDE SEQUENCE [LARGE SCALE GENOMIC DNA]</scope>
    <source>
        <strain evidence="10">H-22</strain>
    </source>
</reference>
<dbReference type="PATRIC" id="fig|999432.5.peg.2235"/>
<evidence type="ECO:0000256" key="2">
    <source>
        <dbReference type="ARBA" id="ARBA00022670"/>
    </source>
</evidence>
<dbReference type="Gene3D" id="3.40.50.200">
    <property type="entry name" value="Peptidase S8/S53 domain"/>
    <property type="match status" value="1"/>
</dbReference>
<keyword evidence="8" id="KW-0732">Signal</keyword>
<evidence type="ECO:0000259" key="9">
    <source>
        <dbReference type="Pfam" id="PF00082"/>
    </source>
</evidence>
<dbReference type="InterPro" id="IPR015500">
    <property type="entry name" value="Peptidase_S8_subtilisin-rel"/>
</dbReference>
<dbReference type="PRINTS" id="PR00723">
    <property type="entry name" value="SUBTILISIN"/>
</dbReference>
<dbReference type="InterPro" id="IPR000209">
    <property type="entry name" value="Peptidase_S8/S53_dom"/>
</dbReference>
<dbReference type="InterPro" id="IPR023827">
    <property type="entry name" value="Peptidase_S8_Asp-AS"/>
</dbReference>
<keyword evidence="3 5" id="KW-0378">Hydrolase</keyword>
<keyword evidence="2 5" id="KW-0645">Protease</keyword>
<feature type="chain" id="PRO_5002393534" description="Peptidase S8/S53 domain-containing protein" evidence="8">
    <location>
        <begin position="19"/>
        <end position="780"/>
    </location>
</feature>
<evidence type="ECO:0000313" key="10">
    <source>
        <dbReference type="EMBL" id="EMB30468.1"/>
    </source>
</evidence>
<feature type="active site" description="Charge relay system" evidence="5">
    <location>
        <position position="203"/>
    </location>
</feature>
<dbReference type="InterPro" id="IPR050131">
    <property type="entry name" value="Peptidase_S8_subtilisin-like"/>
</dbReference>
<sequence>MKKKILFFLMTIVLIVSSCNFGMNTAVIGNKDNGTVLNGYTGGSGNSSSIELPNGANYKPDDNDIVEGYFIVKTKDGFDKTLFEKKGFIVKGKISLTDTGFTYWYLNKKGDNKKNLLRAASIEGVLSAEHDYKVVEPDGSKAPNQNDGPVDPFNAETYDLTKGNYLDDPEANIADYGLSITDALRAYSEIGYGDKTVVAGIIDTGINMAHKDFKDENGESIVLYAKSCATAENGTAITPGHPFTEIPIGLNWDKGAHGTHCSGTIAARGNNNIGIAGVAWKNTKLISYQSLNAGLNGQFGGDTWSVYGALLDLTNIVEILRKAKADRSLTEIAALPSYLQTTDFQITQKTVPVNMSLGGSYGSEFAFAVLTNAVKHNILPVIAMGNEGRYTAAYPAAFPGVLAVGATNGKDKKVHFSNSGAWISVSAPGDGIKSCGIHGEDDYETMSGTSMATPFVTGTIAYLLSFTGAHDLTPYQIKALLEKTADKVDGATGFTDSLGHGRVNVYKAAKAIKDGNIPAQNDIYTEAKVTVTVKNNDGHSNDDVPCKITLVDEETHAPLAYVSLAPVSLAPVAGVENPAFKGLIKGRRYAVYGAFLGSAEKRTFTAENTDENITLQFNKKIVWVSTVANLHYNGGNDETDTRITVYKADASGDLDLNTASSIVDYDYNLLDTIYFEAETGAKYYVLITGFMKEGVFQGGNYALKIDRTPLNSNGVDIDDVGRSPNNASTNDSHEDDDTPAFAKVKGDAWGQTKGCNLVAHPIGTPPANVDLDWFYVEYPY</sequence>
<dbReference type="PROSITE" id="PS00136">
    <property type="entry name" value="SUBTILASE_ASP"/>
    <property type="match status" value="1"/>
</dbReference>
<dbReference type="RefSeq" id="WP_002685579.1">
    <property type="nucleotide sequence ID" value="NZ_CM001795.1"/>
</dbReference>
<evidence type="ECO:0000256" key="5">
    <source>
        <dbReference type="PROSITE-ProRule" id="PRU01240"/>
    </source>
</evidence>
<evidence type="ECO:0000256" key="1">
    <source>
        <dbReference type="ARBA" id="ARBA00011073"/>
    </source>
</evidence>
<feature type="domain" description="Peptidase S8/S53" evidence="9">
    <location>
        <begin position="195"/>
        <end position="501"/>
    </location>
</feature>
<dbReference type="HOGENOM" id="CLU_013627_0_0_12"/>
<feature type="signal peptide" evidence="8">
    <location>
        <begin position="1"/>
        <end position="18"/>
    </location>
</feature>
<dbReference type="EMBL" id="AGDV01000021">
    <property type="protein sequence ID" value="EMB30468.1"/>
    <property type="molecule type" value="Genomic_DNA"/>
</dbReference>
<dbReference type="Proteomes" id="UP000011705">
    <property type="component" value="Chromosome"/>
</dbReference>
<dbReference type="PANTHER" id="PTHR43806:SF11">
    <property type="entry name" value="CEREVISIN-RELATED"/>
    <property type="match status" value="1"/>
</dbReference>
<feature type="active site" description="Charge relay system" evidence="5">
    <location>
        <position position="257"/>
    </location>
</feature>